<name>A0A9P8KW66_9PEZI</name>
<gene>
    <name evidence="1" type="ORF">FGG08_007663</name>
</gene>
<feature type="non-terminal residue" evidence="1">
    <location>
        <position position="381"/>
    </location>
</feature>
<keyword evidence="2" id="KW-1185">Reference proteome</keyword>
<dbReference type="AlphaFoldDB" id="A0A9P8KW66"/>
<dbReference type="EMBL" id="JAGHQL010000460">
    <property type="protein sequence ID" value="KAH0533574.1"/>
    <property type="molecule type" value="Genomic_DNA"/>
</dbReference>
<accession>A0A9P8KW66</accession>
<comment type="caution">
    <text evidence="1">The sequence shown here is derived from an EMBL/GenBank/DDBJ whole genome shotgun (WGS) entry which is preliminary data.</text>
</comment>
<dbReference type="Gene3D" id="2.180.10.10">
    <property type="entry name" value="RHS repeat-associated core"/>
    <property type="match status" value="1"/>
</dbReference>
<dbReference type="PANTHER" id="PTHR32305">
    <property type="match status" value="1"/>
</dbReference>
<dbReference type="PANTHER" id="PTHR32305:SF15">
    <property type="entry name" value="PROTEIN RHSA-RELATED"/>
    <property type="match status" value="1"/>
</dbReference>
<dbReference type="InterPro" id="IPR050708">
    <property type="entry name" value="T6SS_VgrG/RHS"/>
</dbReference>
<dbReference type="Proteomes" id="UP000698800">
    <property type="component" value="Unassembled WGS sequence"/>
</dbReference>
<evidence type="ECO:0008006" key="3">
    <source>
        <dbReference type="Google" id="ProtNLM"/>
    </source>
</evidence>
<evidence type="ECO:0000313" key="2">
    <source>
        <dbReference type="Proteomes" id="UP000698800"/>
    </source>
</evidence>
<organism evidence="1 2">
    <name type="scientific">Glutinoglossum americanum</name>
    <dbReference type="NCBI Taxonomy" id="1670608"/>
    <lineage>
        <taxon>Eukaryota</taxon>
        <taxon>Fungi</taxon>
        <taxon>Dikarya</taxon>
        <taxon>Ascomycota</taxon>
        <taxon>Pezizomycotina</taxon>
        <taxon>Geoglossomycetes</taxon>
        <taxon>Geoglossales</taxon>
        <taxon>Geoglossaceae</taxon>
        <taxon>Glutinoglossum</taxon>
    </lineage>
</organism>
<proteinExistence type="predicted"/>
<sequence length="381" mass="42574">MGGGVGGLLYSLRGNTPSYNHSNHRGDVIAKTNAGGTTTWSANYDAFGAIKGEFGSTLDRQKHSTKEQDPTGLVNVHHRYLDPEAGIWMTRDPLGFGGGTTNLYQYCGSNPWSSFDPEGLEVFWSTDKNGKISSSYYPPGWEADVQMDKVPWLRLPGKPQVHQETLNRFNLLNSPIVYDDFDYRFLRNLMQGTDIYRFGSASQLDIDIGYRKGYISWDRYPVFAVRGNQGTQVLMDQGQVVTEVAVMIATSIAFEAVAINQMSAISRGSSSVVSQRSASWWADVAGEWRGWREGFADTGRFRWTDSRPFARDGMRASLAESMGAQSYDNLHHRIFAQGGTRGGAGRLSPSGFFSEQYGRYVPNIVKNTRWNITNMGQPMWR</sequence>
<reference evidence="1" key="1">
    <citation type="submission" date="2021-03" db="EMBL/GenBank/DDBJ databases">
        <title>Comparative genomics and phylogenomic investigation of the class Geoglossomycetes provide insights into ecological specialization and systematics.</title>
        <authorList>
            <person name="Melie T."/>
            <person name="Pirro S."/>
            <person name="Miller A.N."/>
            <person name="Quandt A."/>
        </authorList>
    </citation>
    <scope>NUCLEOTIDE SEQUENCE</scope>
    <source>
        <strain evidence="1">GBOQ0MN5Z8</strain>
    </source>
</reference>
<protein>
    <recommendedName>
        <fullName evidence="3">RHS repeat-associated core domain-containing protein</fullName>
    </recommendedName>
</protein>
<dbReference type="InterPro" id="IPR022385">
    <property type="entry name" value="Rhs_assc_core"/>
</dbReference>
<dbReference type="NCBIfam" id="TIGR03696">
    <property type="entry name" value="Rhs_assc_core"/>
    <property type="match status" value="1"/>
</dbReference>
<evidence type="ECO:0000313" key="1">
    <source>
        <dbReference type="EMBL" id="KAH0533574.1"/>
    </source>
</evidence>